<keyword evidence="2" id="KW-1185">Reference proteome</keyword>
<evidence type="ECO:0000313" key="1">
    <source>
        <dbReference type="EMBL" id="GAA2036513.1"/>
    </source>
</evidence>
<name>A0ABN2UFL9_9ACTN</name>
<proteinExistence type="predicted"/>
<comment type="caution">
    <text evidence="1">The sequence shown here is derived from an EMBL/GenBank/DDBJ whole genome shotgun (WGS) entry which is preliminary data.</text>
</comment>
<sequence length="62" mass="6585">MQGQVAARAGAAATVNAVISAMKASTQERAWRRERGKGGMGFSFRLPISLWNGRPSGPPRGE</sequence>
<organism evidence="1 2">
    <name type="scientific">Catenulispora yoronensis</name>
    <dbReference type="NCBI Taxonomy" id="450799"/>
    <lineage>
        <taxon>Bacteria</taxon>
        <taxon>Bacillati</taxon>
        <taxon>Actinomycetota</taxon>
        <taxon>Actinomycetes</taxon>
        <taxon>Catenulisporales</taxon>
        <taxon>Catenulisporaceae</taxon>
        <taxon>Catenulispora</taxon>
    </lineage>
</organism>
<reference evidence="1 2" key="1">
    <citation type="journal article" date="2019" name="Int. J. Syst. Evol. Microbiol.">
        <title>The Global Catalogue of Microorganisms (GCM) 10K type strain sequencing project: providing services to taxonomists for standard genome sequencing and annotation.</title>
        <authorList>
            <consortium name="The Broad Institute Genomics Platform"/>
            <consortium name="The Broad Institute Genome Sequencing Center for Infectious Disease"/>
            <person name="Wu L."/>
            <person name="Ma J."/>
        </authorList>
    </citation>
    <scope>NUCLEOTIDE SEQUENCE [LARGE SCALE GENOMIC DNA]</scope>
    <source>
        <strain evidence="1 2">JCM 16014</strain>
    </source>
</reference>
<dbReference type="EMBL" id="BAAAQN010000023">
    <property type="protein sequence ID" value="GAA2036513.1"/>
    <property type="molecule type" value="Genomic_DNA"/>
</dbReference>
<protein>
    <submittedName>
        <fullName evidence="1">Uncharacterized protein</fullName>
    </submittedName>
</protein>
<evidence type="ECO:0000313" key="2">
    <source>
        <dbReference type="Proteomes" id="UP001500751"/>
    </source>
</evidence>
<accession>A0ABN2UFL9</accession>
<gene>
    <name evidence="1" type="ORF">GCM10009839_41850</name>
</gene>
<dbReference type="Proteomes" id="UP001500751">
    <property type="component" value="Unassembled WGS sequence"/>
</dbReference>